<dbReference type="Pfam" id="PF03061">
    <property type="entry name" value="4HBT"/>
    <property type="match status" value="1"/>
</dbReference>
<organism evidence="5 6">
    <name type="scientific">Candidatus Lambdaproteobacteria bacterium RIFOXYD2_FULL_50_16</name>
    <dbReference type="NCBI Taxonomy" id="1817772"/>
    <lineage>
        <taxon>Bacteria</taxon>
        <taxon>Pseudomonadati</taxon>
        <taxon>Pseudomonadota</taxon>
        <taxon>Candidatus Lambdaproteobacteria</taxon>
    </lineage>
</organism>
<dbReference type="InterPro" id="IPR029069">
    <property type="entry name" value="HotDog_dom_sf"/>
</dbReference>
<evidence type="ECO:0000256" key="1">
    <source>
        <dbReference type="ARBA" id="ARBA00010458"/>
    </source>
</evidence>
<comment type="similarity">
    <text evidence="1">Belongs to the acyl coenzyme A hydrolase family.</text>
</comment>
<keyword evidence="2 3" id="KW-0378">Hydrolase</keyword>
<reference evidence="5 6" key="1">
    <citation type="journal article" date="2016" name="Nat. Commun.">
        <title>Thousands of microbial genomes shed light on interconnected biogeochemical processes in an aquifer system.</title>
        <authorList>
            <person name="Anantharaman K."/>
            <person name="Brown C.T."/>
            <person name="Hug L.A."/>
            <person name="Sharon I."/>
            <person name="Castelle C.J."/>
            <person name="Probst A.J."/>
            <person name="Thomas B.C."/>
            <person name="Singh A."/>
            <person name="Wilkins M.J."/>
            <person name="Karaoz U."/>
            <person name="Brodie E.L."/>
            <person name="Williams K.H."/>
            <person name="Hubbard S.S."/>
            <person name="Banfield J.F."/>
        </authorList>
    </citation>
    <scope>NUCLEOTIDE SEQUENCE [LARGE SCALE GENOMIC DNA]</scope>
</reference>
<dbReference type="GO" id="GO:0006637">
    <property type="term" value="P:acyl-CoA metabolic process"/>
    <property type="evidence" value="ECO:0007669"/>
    <property type="project" value="TreeGrafter"/>
</dbReference>
<dbReference type="AlphaFoldDB" id="A0A1F6G9F7"/>
<dbReference type="PANTHER" id="PTHR11049:SF24">
    <property type="entry name" value="CYTOSOLIC ACYL COENZYME A THIOESTER HYDROLASE"/>
    <property type="match status" value="1"/>
</dbReference>
<evidence type="ECO:0000256" key="2">
    <source>
        <dbReference type="ARBA" id="ARBA00022801"/>
    </source>
</evidence>
<dbReference type="GO" id="GO:0009062">
    <property type="term" value="P:fatty acid catabolic process"/>
    <property type="evidence" value="ECO:0007669"/>
    <property type="project" value="TreeGrafter"/>
</dbReference>
<dbReference type="Gene3D" id="3.10.129.10">
    <property type="entry name" value="Hotdog Thioesterase"/>
    <property type="match status" value="1"/>
</dbReference>
<feature type="domain" description="HotDog ACOT-type" evidence="4">
    <location>
        <begin position="5"/>
        <end position="118"/>
    </location>
</feature>
<evidence type="ECO:0000256" key="3">
    <source>
        <dbReference type="PROSITE-ProRule" id="PRU01106"/>
    </source>
</evidence>
<proteinExistence type="inferred from homology"/>
<dbReference type="EMBL" id="MFNE01000035">
    <property type="protein sequence ID" value="OGG94736.1"/>
    <property type="molecule type" value="Genomic_DNA"/>
</dbReference>
<dbReference type="STRING" id="1817772.A2527_05935"/>
<evidence type="ECO:0000313" key="6">
    <source>
        <dbReference type="Proteomes" id="UP000178449"/>
    </source>
</evidence>
<dbReference type="PROSITE" id="PS51770">
    <property type="entry name" value="HOTDOG_ACOT"/>
    <property type="match status" value="1"/>
</dbReference>
<evidence type="ECO:0000313" key="5">
    <source>
        <dbReference type="EMBL" id="OGG94736.1"/>
    </source>
</evidence>
<gene>
    <name evidence="5" type="ORF">A2527_05935</name>
</gene>
<dbReference type="InterPro" id="IPR006683">
    <property type="entry name" value="Thioestr_dom"/>
</dbReference>
<protein>
    <recommendedName>
        <fullName evidence="4">HotDog ACOT-type domain-containing protein</fullName>
    </recommendedName>
</protein>
<dbReference type="InterPro" id="IPR033120">
    <property type="entry name" value="HOTDOG_ACOT"/>
</dbReference>
<dbReference type="InterPro" id="IPR040170">
    <property type="entry name" value="Cytosol_ACT"/>
</dbReference>
<comment type="caution">
    <text evidence="5">The sequence shown here is derived from an EMBL/GenBank/DDBJ whole genome shotgun (WGS) entry which is preliminary data.</text>
</comment>
<dbReference type="GO" id="GO:0005829">
    <property type="term" value="C:cytosol"/>
    <property type="evidence" value="ECO:0007669"/>
    <property type="project" value="TreeGrafter"/>
</dbReference>
<dbReference type="PANTHER" id="PTHR11049">
    <property type="entry name" value="ACYL COENZYME A THIOESTER HYDROLASE"/>
    <property type="match status" value="1"/>
</dbReference>
<dbReference type="CDD" id="cd03442">
    <property type="entry name" value="BFIT_BACH"/>
    <property type="match status" value="1"/>
</dbReference>
<dbReference type="SUPFAM" id="SSF54637">
    <property type="entry name" value="Thioesterase/thiol ester dehydrase-isomerase"/>
    <property type="match status" value="1"/>
</dbReference>
<accession>A0A1F6G9F7</accession>
<dbReference type="GO" id="GO:0052816">
    <property type="term" value="F:long-chain fatty acyl-CoA hydrolase activity"/>
    <property type="evidence" value="ECO:0007669"/>
    <property type="project" value="TreeGrafter"/>
</dbReference>
<dbReference type="Proteomes" id="UP000178449">
    <property type="component" value="Unassembled WGS sequence"/>
</dbReference>
<evidence type="ECO:0000259" key="4">
    <source>
        <dbReference type="PROSITE" id="PS51770"/>
    </source>
</evidence>
<name>A0A1F6G9F7_9PROT</name>
<sequence>MQPKKAEVISTIEIVFPEDSNHFHSLFGGRMLAWMDKASYYAAFRFAGTPAVTASVESLDFTHSPKVGDVLDITARVIHTGRSSMVIRVDVYCQDVAHKKEKVLSNTGYFNFVALTEEGKPFEIPPLLIETDEERRLFKIGAMVKQQANERRAKHS</sequence>